<sequence>MSFGDWIGQLENWIFAILAVGTLSGAFLVVHSRNVIHSALGLVLTLGSSAGLFLMLGAEFVAWTLVMVYIGAVIVLFLFGIMITRAPLGYESDLSHPMSVKVTAAIVSGSMFALIGWAF</sequence>
<dbReference type="AlphaFoldDB" id="A0A3B0TDG2"/>
<dbReference type="Gene3D" id="1.20.120.1200">
    <property type="entry name" value="NADH-ubiquinone/plastoquinone oxidoreductase chain 6, subunit NuoJ"/>
    <property type="match status" value="1"/>
</dbReference>
<dbReference type="PANTHER" id="PTHR33269">
    <property type="entry name" value="NADH-UBIQUINONE OXIDOREDUCTASE CHAIN 6"/>
    <property type="match status" value="1"/>
</dbReference>
<protein>
    <submittedName>
        <fullName evidence="2">NADH-ubiquinone oxidoreductase chain J</fullName>
        <ecNumber evidence="2">1.6.5.3</ecNumber>
    </submittedName>
</protein>
<dbReference type="GO" id="GO:0016491">
    <property type="term" value="F:oxidoreductase activity"/>
    <property type="evidence" value="ECO:0007669"/>
    <property type="project" value="UniProtKB-KW"/>
</dbReference>
<evidence type="ECO:0000256" key="1">
    <source>
        <dbReference type="SAM" id="Phobius"/>
    </source>
</evidence>
<proteinExistence type="predicted"/>
<keyword evidence="1" id="KW-0472">Membrane</keyword>
<feature type="transmembrane region" description="Helical" evidence="1">
    <location>
        <begin position="98"/>
        <end position="118"/>
    </location>
</feature>
<feature type="non-terminal residue" evidence="2">
    <location>
        <position position="119"/>
    </location>
</feature>
<dbReference type="EC" id="1.6.5.3" evidence="2"/>
<feature type="transmembrane region" description="Helical" evidence="1">
    <location>
        <begin position="62"/>
        <end position="86"/>
    </location>
</feature>
<keyword evidence="2" id="KW-0560">Oxidoreductase</keyword>
<reference evidence="2" key="1">
    <citation type="submission" date="2018-06" db="EMBL/GenBank/DDBJ databases">
        <authorList>
            <person name="Zhirakovskaya E."/>
        </authorList>
    </citation>
    <scope>NUCLEOTIDE SEQUENCE</scope>
</reference>
<accession>A0A3B0TDG2</accession>
<name>A0A3B0TDG2_9ZZZZ</name>
<dbReference type="Pfam" id="PF00499">
    <property type="entry name" value="Oxidored_q3"/>
    <property type="match status" value="1"/>
</dbReference>
<gene>
    <name evidence="2" type="ORF">MNBD_ACTINO02-384</name>
</gene>
<dbReference type="InterPro" id="IPR042106">
    <property type="entry name" value="Nuo/plastoQ_OxRdtase_6_NuoJ"/>
</dbReference>
<feature type="transmembrane region" description="Helical" evidence="1">
    <location>
        <begin position="12"/>
        <end position="30"/>
    </location>
</feature>
<keyword evidence="1" id="KW-0812">Transmembrane</keyword>
<dbReference type="PANTHER" id="PTHR33269:SF17">
    <property type="entry name" value="NADH-UBIQUINONE OXIDOREDUCTASE CHAIN 6"/>
    <property type="match status" value="1"/>
</dbReference>
<evidence type="ECO:0000313" key="2">
    <source>
        <dbReference type="EMBL" id="VAW06864.1"/>
    </source>
</evidence>
<dbReference type="GO" id="GO:0008137">
    <property type="term" value="F:NADH dehydrogenase (ubiquinone) activity"/>
    <property type="evidence" value="ECO:0007669"/>
    <property type="project" value="InterPro"/>
</dbReference>
<feature type="transmembrane region" description="Helical" evidence="1">
    <location>
        <begin position="37"/>
        <end position="56"/>
    </location>
</feature>
<organism evidence="2">
    <name type="scientific">hydrothermal vent metagenome</name>
    <dbReference type="NCBI Taxonomy" id="652676"/>
    <lineage>
        <taxon>unclassified sequences</taxon>
        <taxon>metagenomes</taxon>
        <taxon>ecological metagenomes</taxon>
    </lineage>
</organism>
<dbReference type="InterPro" id="IPR001457">
    <property type="entry name" value="NADH_UbQ/plastoQ_OxRdtase_su6"/>
</dbReference>
<keyword evidence="2" id="KW-0830">Ubiquinone</keyword>
<dbReference type="EMBL" id="UOEK01000372">
    <property type="protein sequence ID" value="VAW06864.1"/>
    <property type="molecule type" value="Genomic_DNA"/>
</dbReference>
<keyword evidence="1" id="KW-1133">Transmembrane helix</keyword>